<dbReference type="Proteomes" id="UP000271098">
    <property type="component" value="Unassembled WGS sequence"/>
</dbReference>
<evidence type="ECO:0000313" key="3">
    <source>
        <dbReference type="Proteomes" id="UP000271098"/>
    </source>
</evidence>
<organism evidence="4">
    <name type="scientific">Gongylonema pulchrum</name>
    <dbReference type="NCBI Taxonomy" id="637853"/>
    <lineage>
        <taxon>Eukaryota</taxon>
        <taxon>Metazoa</taxon>
        <taxon>Ecdysozoa</taxon>
        <taxon>Nematoda</taxon>
        <taxon>Chromadorea</taxon>
        <taxon>Rhabditida</taxon>
        <taxon>Spirurina</taxon>
        <taxon>Spiruromorpha</taxon>
        <taxon>Spiruroidea</taxon>
        <taxon>Gongylonematidae</taxon>
        <taxon>Gongylonema</taxon>
    </lineage>
</organism>
<evidence type="ECO:0000313" key="2">
    <source>
        <dbReference type="EMBL" id="VDK57297.1"/>
    </source>
</evidence>
<accession>A0A183DEI2</accession>
<reference evidence="2 3" key="2">
    <citation type="submission" date="2018-11" db="EMBL/GenBank/DDBJ databases">
        <authorList>
            <consortium name="Pathogen Informatics"/>
        </authorList>
    </citation>
    <scope>NUCLEOTIDE SEQUENCE [LARGE SCALE GENOMIC DNA]</scope>
</reference>
<evidence type="ECO:0000313" key="4">
    <source>
        <dbReference type="WBParaSite" id="GPUH_0000713201-mRNA-1"/>
    </source>
</evidence>
<proteinExistence type="predicted"/>
<protein>
    <submittedName>
        <fullName evidence="4">C2 tensin-type domain-containing protein</fullName>
    </submittedName>
</protein>
<sequence>MSFGAATVAFHARHMNSAIWYENCPRIWLQRKLLLFISEKFLDIKITGCMRNSHQRSYSTDITLADSRLSVNCGRDFRLLFRNGNKISLKAAPEPPEPDAVPPLEPAAVPPLELEVAPPLEPAAVPPLELVSLEPDFGGITSFVSTQNPSPPRSKHSIPNGQGFSSLQGTAIVSKI</sequence>
<dbReference type="AlphaFoldDB" id="A0A183DEI2"/>
<keyword evidence="3" id="KW-1185">Reference proteome</keyword>
<name>A0A183DEI2_9BILA</name>
<feature type="region of interest" description="Disordered" evidence="1">
    <location>
        <begin position="142"/>
        <end position="176"/>
    </location>
</feature>
<dbReference type="WBParaSite" id="GPUH_0000713201-mRNA-1">
    <property type="protein sequence ID" value="GPUH_0000713201-mRNA-1"/>
    <property type="gene ID" value="GPUH_0000713201"/>
</dbReference>
<dbReference type="EMBL" id="UYRT01017909">
    <property type="protein sequence ID" value="VDK57297.1"/>
    <property type="molecule type" value="Genomic_DNA"/>
</dbReference>
<reference evidence="4" key="1">
    <citation type="submission" date="2016-06" db="UniProtKB">
        <authorList>
            <consortium name="WormBaseParasite"/>
        </authorList>
    </citation>
    <scope>IDENTIFICATION</scope>
</reference>
<gene>
    <name evidence="2" type="ORF">GPUH_LOCUS7121</name>
</gene>
<feature type="compositionally biased region" description="Polar residues" evidence="1">
    <location>
        <begin position="157"/>
        <end position="176"/>
    </location>
</feature>
<evidence type="ECO:0000256" key="1">
    <source>
        <dbReference type="SAM" id="MobiDB-lite"/>
    </source>
</evidence>